<dbReference type="STRING" id="1656094.BFC18_20515"/>
<keyword evidence="4" id="KW-0560">Oxidoreductase</keyword>
<feature type="domain" description="Lactate/malate dehydrogenase N-terminal" evidence="5">
    <location>
        <begin position="4"/>
        <end position="142"/>
    </location>
</feature>
<evidence type="ECO:0000256" key="4">
    <source>
        <dbReference type="RuleBase" id="RU003369"/>
    </source>
</evidence>
<comment type="caution">
    <text evidence="7">The sequence shown here is derived from an EMBL/GenBank/DDBJ whole genome shotgun (WGS) entry which is preliminary data.</text>
</comment>
<dbReference type="InterPro" id="IPR036291">
    <property type="entry name" value="NAD(P)-bd_dom_sf"/>
</dbReference>
<dbReference type="SUPFAM" id="SSF56327">
    <property type="entry name" value="LDH C-terminal domain-like"/>
    <property type="match status" value="1"/>
</dbReference>
<dbReference type="Gene3D" id="3.40.50.720">
    <property type="entry name" value="NAD(P)-binding Rossmann-like Domain"/>
    <property type="match status" value="1"/>
</dbReference>
<evidence type="ECO:0000259" key="5">
    <source>
        <dbReference type="Pfam" id="PF00056"/>
    </source>
</evidence>
<dbReference type="PANTHER" id="PTHR43128:SF31">
    <property type="entry name" value="L-LACTATE DEHYDROGENASE"/>
    <property type="match status" value="1"/>
</dbReference>
<evidence type="ECO:0000256" key="3">
    <source>
        <dbReference type="PIRSR" id="PIRSR000102-3"/>
    </source>
</evidence>
<reference evidence="7 8" key="1">
    <citation type="submission" date="2016-08" db="EMBL/GenBank/DDBJ databases">
        <authorList>
            <person name="Seilhamer J.J."/>
        </authorList>
    </citation>
    <scope>NUCLEOTIDE SEQUENCE [LARGE SCALE GENOMIC DNA]</scope>
    <source>
        <strain evidence="7 8">KCTC 42603</strain>
    </source>
</reference>
<name>A0A1E7Z6K8_9ALTE</name>
<comment type="similarity">
    <text evidence="4">Belongs to the LDH/MDH superfamily.</text>
</comment>
<feature type="binding site" evidence="3">
    <location>
        <begin position="118"/>
        <end position="120"/>
    </location>
    <ligand>
        <name>NAD(+)</name>
        <dbReference type="ChEBI" id="CHEBI:57540"/>
    </ligand>
</feature>
<gene>
    <name evidence="7" type="ORF">BFC18_20515</name>
</gene>
<comment type="function">
    <text evidence="1">Catalyzes the reversible oxidation of malate to oxaloacetate.</text>
</comment>
<evidence type="ECO:0000256" key="1">
    <source>
        <dbReference type="ARBA" id="ARBA00003966"/>
    </source>
</evidence>
<evidence type="ECO:0000256" key="2">
    <source>
        <dbReference type="PIRSR" id="PIRSR000102-1"/>
    </source>
</evidence>
<dbReference type="RefSeq" id="WP_070127307.1">
    <property type="nucleotide sequence ID" value="NZ_MDHN01000041.1"/>
</dbReference>
<dbReference type="AlphaFoldDB" id="A0A1E7Z6K8"/>
<keyword evidence="8" id="KW-1185">Reference proteome</keyword>
<evidence type="ECO:0000313" key="8">
    <source>
        <dbReference type="Proteomes" id="UP000175691"/>
    </source>
</evidence>
<dbReference type="Pfam" id="PF00056">
    <property type="entry name" value="Ldh_1_N"/>
    <property type="match status" value="1"/>
</dbReference>
<dbReference type="Proteomes" id="UP000175691">
    <property type="component" value="Unassembled WGS sequence"/>
</dbReference>
<dbReference type="EMBL" id="MDHN01000041">
    <property type="protein sequence ID" value="OFC69117.1"/>
    <property type="molecule type" value="Genomic_DNA"/>
</dbReference>
<dbReference type="InterPro" id="IPR001236">
    <property type="entry name" value="Lactate/malate_DH_N"/>
</dbReference>
<keyword evidence="3" id="KW-0520">NAD</keyword>
<dbReference type="Gene3D" id="3.90.110.10">
    <property type="entry name" value="Lactate dehydrogenase/glycoside hydrolase, family 4, C-terminal"/>
    <property type="match status" value="1"/>
</dbReference>
<dbReference type="OrthoDB" id="9802969at2"/>
<dbReference type="InterPro" id="IPR015955">
    <property type="entry name" value="Lactate_DH/Glyco_Ohase_4_C"/>
</dbReference>
<evidence type="ECO:0000313" key="7">
    <source>
        <dbReference type="EMBL" id="OFC69117.1"/>
    </source>
</evidence>
<feature type="domain" description="Lactate/malate dehydrogenase C-terminal" evidence="6">
    <location>
        <begin position="145"/>
        <end position="298"/>
    </location>
</feature>
<dbReference type="InterPro" id="IPR022383">
    <property type="entry name" value="Lactate/malate_DH_C"/>
</dbReference>
<dbReference type="Pfam" id="PF02866">
    <property type="entry name" value="Ldh_1_C"/>
    <property type="match status" value="1"/>
</dbReference>
<dbReference type="GO" id="GO:0006089">
    <property type="term" value="P:lactate metabolic process"/>
    <property type="evidence" value="ECO:0007669"/>
    <property type="project" value="TreeGrafter"/>
</dbReference>
<dbReference type="PIRSF" id="PIRSF000102">
    <property type="entry name" value="Lac_mal_DH"/>
    <property type="match status" value="1"/>
</dbReference>
<dbReference type="SUPFAM" id="SSF51735">
    <property type="entry name" value="NAD(P)-binding Rossmann-fold domains"/>
    <property type="match status" value="1"/>
</dbReference>
<dbReference type="PANTHER" id="PTHR43128">
    <property type="entry name" value="L-2-HYDROXYCARBOXYLATE DEHYDROGENASE (NAD(P)(+))"/>
    <property type="match status" value="1"/>
</dbReference>
<proteinExistence type="inferred from homology"/>
<feature type="binding site" evidence="3">
    <location>
        <position position="34"/>
    </location>
    <ligand>
        <name>NAD(+)</name>
        <dbReference type="ChEBI" id="CHEBI:57540"/>
    </ligand>
</feature>
<protein>
    <recommendedName>
        <fullName evidence="9">L-lactate dehydrogenase</fullName>
    </recommendedName>
</protein>
<feature type="binding site" evidence="3">
    <location>
        <begin position="9"/>
        <end position="14"/>
    </location>
    <ligand>
        <name>NAD(+)</name>
        <dbReference type="ChEBI" id="CHEBI:57540"/>
    </ligand>
</feature>
<accession>A0A1E7Z6K8</accession>
<feature type="binding site" evidence="3">
    <location>
        <position position="95"/>
    </location>
    <ligand>
        <name>NAD(+)</name>
        <dbReference type="ChEBI" id="CHEBI:57540"/>
    </ligand>
</feature>
<evidence type="ECO:0008006" key="9">
    <source>
        <dbReference type="Google" id="ProtNLM"/>
    </source>
</evidence>
<dbReference type="GO" id="GO:0004459">
    <property type="term" value="F:L-lactate dehydrogenase (NAD+) activity"/>
    <property type="evidence" value="ECO:0007669"/>
    <property type="project" value="TreeGrafter"/>
</dbReference>
<dbReference type="PRINTS" id="PR00086">
    <property type="entry name" value="LLDHDRGNASE"/>
</dbReference>
<organism evidence="7 8">
    <name type="scientific">Alteromonas confluentis</name>
    <dbReference type="NCBI Taxonomy" id="1656094"/>
    <lineage>
        <taxon>Bacteria</taxon>
        <taxon>Pseudomonadati</taxon>
        <taxon>Pseudomonadota</taxon>
        <taxon>Gammaproteobacteria</taxon>
        <taxon>Alteromonadales</taxon>
        <taxon>Alteromonadaceae</taxon>
        <taxon>Alteromonas/Salinimonas group</taxon>
        <taxon>Alteromonas</taxon>
    </lineage>
</organism>
<feature type="active site" description="Proton acceptor" evidence="2">
    <location>
        <position position="175"/>
    </location>
</feature>
<sequence length="300" mass="32373">MNRHVAIFGCGNVGSSLAHVLVTRGMVSELTLVDADNGKAEGHALDLQDANIAFDGNVTIRANDTSAMLRADIIVVAIGPKVITSIDRLDEFNENSAGILELASKLKTVGFTGIVLNITNPCDVITQVLQEASGLPKSRVFGTGTSLDTLRLQRLLGNLLKVSPSDVHGFMGGEHGDSQFVVWSSVHVANRHINSWDIPQGAKDELERQVAHAATAIYNGKKCTEYGIAGITSKICEAIFDDSEKVFSVSVFDERAGCYISHPTQIMRSGLGMRFTLSLNEQEQIKFDGSAAIIRKFVNQ</sequence>
<evidence type="ECO:0000259" key="6">
    <source>
        <dbReference type="Pfam" id="PF02866"/>
    </source>
</evidence>
<dbReference type="InterPro" id="IPR001557">
    <property type="entry name" value="L-lactate/malate_DH"/>
</dbReference>